<sequence length="173" mass="19532">MLPQRRRTGFEPWSIKIRTKVAGRLDRSYAQSFFGMLKHRQFKWTRSAGSSTCALLICAILLRGGSNVIRASCIPSRRQCLGEASSLGRPHNRLTHYCIRAFYVCVATRRHTRSLHVMCHGCHGVKELESCSSSSKQCCARDADEWNLAHASHHMLVTLQKHGSSGQAVFTWM</sequence>
<dbReference type="EMBL" id="KZ819369">
    <property type="protein sequence ID" value="PWN43484.1"/>
    <property type="molecule type" value="Genomic_DNA"/>
</dbReference>
<dbReference type="InParanoid" id="A0A316W1T2"/>
<dbReference type="RefSeq" id="XP_025370644.1">
    <property type="nucleotide sequence ID" value="XM_025517616.1"/>
</dbReference>
<dbReference type="GeneID" id="37039486"/>
<organism evidence="1 2">
    <name type="scientific">Ceraceosorus guamensis</name>
    <dbReference type="NCBI Taxonomy" id="1522189"/>
    <lineage>
        <taxon>Eukaryota</taxon>
        <taxon>Fungi</taxon>
        <taxon>Dikarya</taxon>
        <taxon>Basidiomycota</taxon>
        <taxon>Ustilaginomycotina</taxon>
        <taxon>Exobasidiomycetes</taxon>
        <taxon>Ceraceosorales</taxon>
        <taxon>Ceraceosoraceae</taxon>
        <taxon>Ceraceosorus</taxon>
    </lineage>
</organism>
<name>A0A316W1T2_9BASI</name>
<keyword evidence="2" id="KW-1185">Reference proteome</keyword>
<accession>A0A316W1T2</accession>
<dbReference type="Proteomes" id="UP000245783">
    <property type="component" value="Unassembled WGS sequence"/>
</dbReference>
<evidence type="ECO:0000313" key="1">
    <source>
        <dbReference type="EMBL" id="PWN43484.1"/>
    </source>
</evidence>
<protein>
    <submittedName>
        <fullName evidence="1">Uncharacterized protein</fullName>
    </submittedName>
</protein>
<dbReference type="AlphaFoldDB" id="A0A316W1T2"/>
<reference evidence="1 2" key="1">
    <citation type="journal article" date="2018" name="Mol. Biol. Evol.">
        <title>Broad Genomic Sampling Reveals a Smut Pathogenic Ancestry of the Fungal Clade Ustilaginomycotina.</title>
        <authorList>
            <person name="Kijpornyongpan T."/>
            <person name="Mondo S.J."/>
            <person name="Barry K."/>
            <person name="Sandor L."/>
            <person name="Lee J."/>
            <person name="Lipzen A."/>
            <person name="Pangilinan J."/>
            <person name="LaButti K."/>
            <person name="Hainaut M."/>
            <person name="Henrissat B."/>
            <person name="Grigoriev I.V."/>
            <person name="Spatafora J.W."/>
            <person name="Aime M.C."/>
        </authorList>
    </citation>
    <scope>NUCLEOTIDE SEQUENCE [LARGE SCALE GENOMIC DNA]</scope>
    <source>
        <strain evidence="1 2">MCA 4658</strain>
    </source>
</reference>
<gene>
    <name evidence="1" type="ORF">IE81DRAFT_76124</name>
</gene>
<evidence type="ECO:0000313" key="2">
    <source>
        <dbReference type="Proteomes" id="UP000245783"/>
    </source>
</evidence>
<proteinExistence type="predicted"/>